<sequence>MQIPVVDYIFREFFFSFSVMNIHKSLEKFLSLIPFLISTEEIKLVEVDWGRELVNDSVPSKFRVLTGMKFLLFYLMISSHRNQRFLSSCLVGSSLLYPTDVDHTDDILNENFQLDKSRDLFEAV</sequence>
<dbReference type="EMBL" id="CM047748">
    <property type="protein sequence ID" value="KAJ0013319.1"/>
    <property type="molecule type" value="Genomic_DNA"/>
</dbReference>
<gene>
    <name evidence="1" type="ORF">Pint_21488</name>
</gene>
<keyword evidence="2" id="KW-1185">Reference proteome</keyword>
<reference evidence="2" key="1">
    <citation type="journal article" date="2023" name="G3 (Bethesda)">
        <title>Genome assembly and association tests identify interacting loci associated with vigor, precocity, and sex in interspecific pistachio rootstocks.</title>
        <authorList>
            <person name="Palmer W."/>
            <person name="Jacygrad E."/>
            <person name="Sagayaradj S."/>
            <person name="Cavanaugh K."/>
            <person name="Han R."/>
            <person name="Bertier L."/>
            <person name="Beede B."/>
            <person name="Kafkas S."/>
            <person name="Golino D."/>
            <person name="Preece J."/>
            <person name="Michelmore R."/>
        </authorList>
    </citation>
    <scope>NUCLEOTIDE SEQUENCE [LARGE SCALE GENOMIC DNA]</scope>
</reference>
<evidence type="ECO:0000313" key="2">
    <source>
        <dbReference type="Proteomes" id="UP001163603"/>
    </source>
</evidence>
<dbReference type="Proteomes" id="UP001163603">
    <property type="component" value="Chromosome 13"/>
</dbReference>
<proteinExistence type="predicted"/>
<organism evidence="1 2">
    <name type="scientific">Pistacia integerrima</name>
    <dbReference type="NCBI Taxonomy" id="434235"/>
    <lineage>
        <taxon>Eukaryota</taxon>
        <taxon>Viridiplantae</taxon>
        <taxon>Streptophyta</taxon>
        <taxon>Embryophyta</taxon>
        <taxon>Tracheophyta</taxon>
        <taxon>Spermatophyta</taxon>
        <taxon>Magnoliopsida</taxon>
        <taxon>eudicotyledons</taxon>
        <taxon>Gunneridae</taxon>
        <taxon>Pentapetalae</taxon>
        <taxon>rosids</taxon>
        <taxon>malvids</taxon>
        <taxon>Sapindales</taxon>
        <taxon>Anacardiaceae</taxon>
        <taxon>Pistacia</taxon>
    </lineage>
</organism>
<evidence type="ECO:0000313" key="1">
    <source>
        <dbReference type="EMBL" id="KAJ0013319.1"/>
    </source>
</evidence>
<accession>A0ACC0X809</accession>
<protein>
    <submittedName>
        <fullName evidence="1">Uncharacterized protein</fullName>
    </submittedName>
</protein>
<comment type="caution">
    <text evidence="1">The sequence shown here is derived from an EMBL/GenBank/DDBJ whole genome shotgun (WGS) entry which is preliminary data.</text>
</comment>
<name>A0ACC0X809_9ROSI</name>